<dbReference type="UniPathway" id="UPA00232"/>
<dbReference type="HAMAP" id="MF_01632">
    <property type="entry name" value="UbiC"/>
    <property type="match status" value="1"/>
</dbReference>
<dbReference type="SUPFAM" id="SSF64288">
    <property type="entry name" value="Chorismate lyase-like"/>
    <property type="match status" value="1"/>
</dbReference>
<dbReference type="PANTHER" id="PTHR38683:SF1">
    <property type="entry name" value="CHORISMATE PYRUVATE-LYASE"/>
    <property type="match status" value="1"/>
</dbReference>
<accession>A0A420E630</accession>
<evidence type="ECO:0000313" key="6">
    <source>
        <dbReference type="Proteomes" id="UP000286482"/>
    </source>
</evidence>
<dbReference type="InterPro" id="IPR007440">
    <property type="entry name" value="Chorismate--pyruvate_lyase"/>
</dbReference>
<feature type="binding site" evidence="4">
    <location>
        <position position="117"/>
    </location>
    <ligand>
        <name>substrate</name>
    </ligand>
</feature>
<gene>
    <name evidence="4" type="primary">ubiC</name>
    <name evidence="5" type="ORF">DBZ36_19070</name>
</gene>
<evidence type="ECO:0000313" key="5">
    <source>
        <dbReference type="EMBL" id="RKF13166.1"/>
    </source>
</evidence>
<protein>
    <recommendedName>
        <fullName evidence="4">Probable chorismate pyruvate-lyase</fullName>
        <shortName evidence="4">CL</shortName>
        <shortName evidence="4">CPL</shortName>
        <ecNumber evidence="4">4.1.3.40</ecNumber>
    </recommendedName>
</protein>
<keyword evidence="1 4" id="KW-0963">Cytoplasm</keyword>
<comment type="caution">
    <text evidence="5">The sequence shown here is derived from an EMBL/GenBank/DDBJ whole genome shotgun (WGS) entry which is preliminary data.</text>
</comment>
<feature type="binding site" evidence="4">
    <location>
        <position position="173"/>
    </location>
    <ligand>
        <name>substrate</name>
    </ligand>
</feature>
<organism evidence="5 6">
    <name type="scientific">Alginatibacterium sediminis</name>
    <dbReference type="NCBI Taxonomy" id="2164068"/>
    <lineage>
        <taxon>Bacteria</taxon>
        <taxon>Pseudomonadati</taxon>
        <taxon>Pseudomonadota</taxon>
        <taxon>Gammaproteobacteria</taxon>
        <taxon>Alteromonadales</taxon>
        <taxon>Alteromonadaceae</taxon>
        <taxon>Alginatibacterium</taxon>
    </lineage>
</organism>
<proteinExistence type="inferred from homology"/>
<dbReference type="EC" id="4.1.3.40" evidence="4"/>
<comment type="subcellular location">
    <subcellularLocation>
        <location evidence="4">Cytoplasm</location>
    </subcellularLocation>
</comment>
<comment type="catalytic activity">
    <reaction evidence="4">
        <text>chorismate = 4-hydroxybenzoate + pyruvate</text>
        <dbReference type="Rhea" id="RHEA:16505"/>
        <dbReference type="ChEBI" id="CHEBI:15361"/>
        <dbReference type="ChEBI" id="CHEBI:17879"/>
        <dbReference type="ChEBI" id="CHEBI:29748"/>
        <dbReference type="EC" id="4.1.3.40"/>
    </reaction>
</comment>
<dbReference type="EMBL" id="RAQO01000012">
    <property type="protein sequence ID" value="RKF13166.1"/>
    <property type="molecule type" value="Genomic_DNA"/>
</dbReference>
<dbReference type="Gene3D" id="3.40.1410.10">
    <property type="entry name" value="Chorismate lyase-like"/>
    <property type="match status" value="1"/>
</dbReference>
<keyword evidence="3 4" id="KW-0456">Lyase</keyword>
<dbReference type="GO" id="GO:0005829">
    <property type="term" value="C:cytosol"/>
    <property type="evidence" value="ECO:0007669"/>
    <property type="project" value="TreeGrafter"/>
</dbReference>
<reference evidence="5 6" key="1">
    <citation type="submission" date="2018-09" db="EMBL/GenBank/DDBJ databases">
        <authorList>
            <person name="Wang Z."/>
        </authorList>
    </citation>
    <scope>NUCLEOTIDE SEQUENCE [LARGE SCALE GENOMIC DNA]</scope>
    <source>
        <strain evidence="5 6">ALS 81</strain>
    </source>
</reference>
<sequence>MLYTKPNMQISEPTWLPSASTESLPSSLKSWLLDPHSLTARLRKHCQHFAVRVLSEGFAPLYQSEAALFDQQVQQFWVREVELLCDGQVWVFARSVIPQSTLEQEAQQIPDLKTKPLGEFLFNHPKVQRQSTQVAQLRGNDYGLEPTRYAQRDSLWSRRSLFHLDSAPLLVTEVFLPHSAAYCDFLKD</sequence>
<dbReference type="Pfam" id="PF04345">
    <property type="entry name" value="Chor_lyase"/>
    <property type="match status" value="1"/>
</dbReference>
<evidence type="ECO:0000256" key="2">
    <source>
        <dbReference type="ARBA" id="ARBA00022688"/>
    </source>
</evidence>
<dbReference type="GO" id="GO:0008813">
    <property type="term" value="F:chorismate lyase activity"/>
    <property type="evidence" value="ECO:0007669"/>
    <property type="project" value="UniProtKB-UniRule"/>
</dbReference>
<evidence type="ECO:0000256" key="3">
    <source>
        <dbReference type="ARBA" id="ARBA00023239"/>
    </source>
</evidence>
<dbReference type="GO" id="GO:0042866">
    <property type="term" value="P:pyruvate biosynthetic process"/>
    <property type="evidence" value="ECO:0007669"/>
    <property type="project" value="UniProtKB-UniRule"/>
</dbReference>
<keyword evidence="4" id="KW-0670">Pyruvate</keyword>
<dbReference type="InterPro" id="IPR028978">
    <property type="entry name" value="Chorismate_lyase_/UTRA_dom_sf"/>
</dbReference>
<dbReference type="OrthoDB" id="9789493at2"/>
<evidence type="ECO:0000256" key="4">
    <source>
        <dbReference type="HAMAP-Rule" id="MF_01632"/>
    </source>
</evidence>
<dbReference type="PANTHER" id="PTHR38683">
    <property type="entry name" value="CHORISMATE PYRUVATE-LYASE"/>
    <property type="match status" value="1"/>
</dbReference>
<dbReference type="AlphaFoldDB" id="A0A420E630"/>
<dbReference type="Proteomes" id="UP000286482">
    <property type="component" value="Unassembled WGS sequence"/>
</dbReference>
<evidence type="ECO:0000256" key="1">
    <source>
        <dbReference type="ARBA" id="ARBA00022490"/>
    </source>
</evidence>
<keyword evidence="2 4" id="KW-0831">Ubiquinone biosynthesis</keyword>
<dbReference type="RefSeq" id="WP_120356579.1">
    <property type="nucleotide sequence ID" value="NZ_RAQO01000012.1"/>
</dbReference>
<keyword evidence="6" id="KW-1185">Reference proteome</keyword>
<comment type="similarity">
    <text evidence="4">Belongs to the UbiC family.</text>
</comment>
<feature type="binding site" evidence="4">
    <location>
        <position position="79"/>
    </location>
    <ligand>
        <name>substrate</name>
    </ligand>
</feature>
<dbReference type="GO" id="GO:0006744">
    <property type="term" value="P:ubiquinone biosynthetic process"/>
    <property type="evidence" value="ECO:0007669"/>
    <property type="project" value="UniProtKB-UniRule"/>
</dbReference>
<comment type="pathway">
    <text evidence="4">Cofactor biosynthesis; ubiquinone biosynthesis.</text>
</comment>
<name>A0A420E630_9ALTE</name>
<comment type="function">
    <text evidence="4">Removes the pyruvyl group from chorismate, with concomitant aromatization of the ring, to provide 4-hydroxybenzoate (4HB) for the ubiquinone pathway.</text>
</comment>
<comment type="caution">
    <text evidence="4">Lacks conserved residue(s) required for the propagation of feature annotation.</text>
</comment>